<evidence type="ECO:0000256" key="6">
    <source>
        <dbReference type="ARBA" id="ARBA00023136"/>
    </source>
</evidence>
<proteinExistence type="predicted"/>
<keyword evidence="3 7" id="KW-0812">Transmembrane</keyword>
<comment type="subcellular location">
    <subcellularLocation>
        <location evidence="1">Membrane</location>
    </subcellularLocation>
</comment>
<dbReference type="AlphaFoldDB" id="A0AA38FLS8"/>
<evidence type="ECO:0000256" key="2">
    <source>
        <dbReference type="ARBA" id="ARBA00022614"/>
    </source>
</evidence>
<evidence type="ECO:0000256" key="1">
    <source>
        <dbReference type="ARBA" id="ARBA00004370"/>
    </source>
</evidence>
<dbReference type="GO" id="GO:0016020">
    <property type="term" value="C:membrane"/>
    <property type="evidence" value="ECO:0007669"/>
    <property type="project" value="UniProtKB-SubCell"/>
</dbReference>
<dbReference type="SUPFAM" id="SSF56112">
    <property type="entry name" value="Protein kinase-like (PK-like)"/>
    <property type="match status" value="1"/>
</dbReference>
<evidence type="ECO:0000313" key="9">
    <source>
        <dbReference type="Proteomes" id="UP000824469"/>
    </source>
</evidence>
<evidence type="ECO:0008006" key="10">
    <source>
        <dbReference type="Google" id="ProtNLM"/>
    </source>
</evidence>
<dbReference type="PANTHER" id="PTHR27008">
    <property type="entry name" value="OS04G0122200 PROTEIN"/>
    <property type="match status" value="1"/>
</dbReference>
<accession>A0AA38FLS8</accession>
<reference evidence="8 9" key="1">
    <citation type="journal article" date="2021" name="Nat. Plants">
        <title>The Taxus genome provides insights into paclitaxel biosynthesis.</title>
        <authorList>
            <person name="Xiong X."/>
            <person name="Gou J."/>
            <person name="Liao Q."/>
            <person name="Li Y."/>
            <person name="Zhou Q."/>
            <person name="Bi G."/>
            <person name="Li C."/>
            <person name="Du R."/>
            <person name="Wang X."/>
            <person name="Sun T."/>
            <person name="Guo L."/>
            <person name="Liang H."/>
            <person name="Lu P."/>
            <person name="Wu Y."/>
            <person name="Zhang Z."/>
            <person name="Ro D.K."/>
            <person name="Shang Y."/>
            <person name="Huang S."/>
            <person name="Yan J."/>
        </authorList>
    </citation>
    <scope>NUCLEOTIDE SEQUENCE [LARGE SCALE GENOMIC DNA]</scope>
    <source>
        <strain evidence="8">Ta-2019</strain>
    </source>
</reference>
<feature type="non-terminal residue" evidence="8">
    <location>
        <position position="186"/>
    </location>
</feature>
<gene>
    <name evidence="8" type="ORF">KI387_011096</name>
</gene>
<feature type="transmembrane region" description="Helical" evidence="7">
    <location>
        <begin position="75"/>
        <end position="98"/>
    </location>
</feature>
<keyword evidence="9" id="KW-1185">Reference proteome</keyword>
<feature type="non-terminal residue" evidence="8">
    <location>
        <position position="1"/>
    </location>
</feature>
<evidence type="ECO:0000256" key="3">
    <source>
        <dbReference type="ARBA" id="ARBA00022692"/>
    </source>
</evidence>
<name>A0AA38FLS8_TAXCH</name>
<dbReference type="InterPro" id="IPR051809">
    <property type="entry name" value="Plant_receptor-like_S/T_kinase"/>
</dbReference>
<evidence type="ECO:0000256" key="4">
    <source>
        <dbReference type="ARBA" id="ARBA00022737"/>
    </source>
</evidence>
<dbReference type="EMBL" id="JAHRHJ020000008">
    <property type="protein sequence ID" value="KAH9306692.1"/>
    <property type="molecule type" value="Genomic_DNA"/>
</dbReference>
<dbReference type="PANTHER" id="PTHR27008:SF499">
    <property type="entry name" value="OS06G0581500 PROTEIN"/>
    <property type="match status" value="1"/>
</dbReference>
<keyword evidence="6 7" id="KW-0472">Membrane</keyword>
<dbReference type="Gene3D" id="1.10.510.10">
    <property type="entry name" value="Transferase(Phosphotransferase) domain 1"/>
    <property type="match status" value="1"/>
</dbReference>
<comment type="caution">
    <text evidence="8">The sequence shown here is derived from an EMBL/GenBank/DDBJ whole genome shotgun (WGS) entry which is preliminary data.</text>
</comment>
<evidence type="ECO:0000256" key="7">
    <source>
        <dbReference type="SAM" id="Phobius"/>
    </source>
</evidence>
<sequence>GTLHFEHNKMNKVLTIDVFRNHFKNHILNEVPKDGIFKNIGVTSFIANLSICGPWVHFPPCSDPKHKSHRYLKRLFIPLGTKIFVISCVLMGFLWRFYYKQCRMISHPIEAGYQKISFQVLHLEIYLIRPTSWELVVLEKFTKVYHLDLNQRLSISMYITYGMKYLHHHFFVQIIHCDLNLGNILL</sequence>
<organism evidence="8 9">
    <name type="scientific">Taxus chinensis</name>
    <name type="common">Chinese yew</name>
    <name type="synonym">Taxus wallichiana var. chinensis</name>
    <dbReference type="NCBI Taxonomy" id="29808"/>
    <lineage>
        <taxon>Eukaryota</taxon>
        <taxon>Viridiplantae</taxon>
        <taxon>Streptophyta</taxon>
        <taxon>Embryophyta</taxon>
        <taxon>Tracheophyta</taxon>
        <taxon>Spermatophyta</taxon>
        <taxon>Pinopsida</taxon>
        <taxon>Pinidae</taxon>
        <taxon>Conifers II</taxon>
        <taxon>Cupressales</taxon>
        <taxon>Taxaceae</taxon>
        <taxon>Taxus</taxon>
    </lineage>
</organism>
<dbReference type="Proteomes" id="UP000824469">
    <property type="component" value="Unassembled WGS sequence"/>
</dbReference>
<evidence type="ECO:0000256" key="5">
    <source>
        <dbReference type="ARBA" id="ARBA00022989"/>
    </source>
</evidence>
<protein>
    <recommendedName>
        <fullName evidence="10">Protein kinase domain-containing protein</fullName>
    </recommendedName>
</protein>
<evidence type="ECO:0000313" key="8">
    <source>
        <dbReference type="EMBL" id="KAH9306692.1"/>
    </source>
</evidence>
<dbReference type="InterPro" id="IPR011009">
    <property type="entry name" value="Kinase-like_dom_sf"/>
</dbReference>
<keyword evidence="5 7" id="KW-1133">Transmembrane helix</keyword>
<keyword evidence="2" id="KW-0433">Leucine-rich repeat</keyword>
<keyword evidence="4" id="KW-0677">Repeat</keyword>